<dbReference type="Proteomes" id="UP000267352">
    <property type="component" value="Segment"/>
</dbReference>
<proteinExistence type="predicted"/>
<reference evidence="1" key="1">
    <citation type="submission" date="2017-12" db="EMBL/GenBank/DDBJ databases">
        <authorList>
            <person name="Katneni V.K."/>
            <person name="Shekhar M.S."/>
            <person name="Otta S.K."/>
            <person name="Karthic K."/>
            <person name="Jangam A.K."/>
            <person name="Gopikrishna G."/>
            <person name="Vijayan K.K."/>
        </authorList>
    </citation>
    <scope>NUCLEOTIDE SEQUENCE [LARGE SCALE GENOMIC DNA]</scope>
    <source>
        <strain evidence="1">IN_AP4RU</strain>
    </source>
</reference>
<organism evidence="1">
    <name type="scientific">White spot syndrome virus</name>
    <dbReference type="NCBI Taxonomy" id="342409"/>
    <lineage>
        <taxon>Viruses</taxon>
        <taxon>Viruses incertae sedis</taxon>
        <taxon>Naldaviricetes</taxon>
        <taxon>Nimaviridae</taxon>
        <taxon>Whispovirus</taxon>
    </lineage>
</organism>
<protein>
    <submittedName>
        <fullName evidence="1">WSSV037</fullName>
    </submittedName>
</protein>
<evidence type="ECO:0000313" key="1">
    <source>
        <dbReference type="EMBL" id="AUO14910.1"/>
    </source>
</evidence>
<name>A0A2I6SBH5_9VIRU</name>
<accession>A0A2I6SBH5</accession>
<dbReference type="EMBL" id="MG702567">
    <property type="protein sequence ID" value="AUO14910.1"/>
    <property type="molecule type" value="Genomic_DNA"/>
</dbReference>
<reference evidence="1" key="2">
    <citation type="journal article" date="2018" name="Genome Announc.">
        <title>First Report of a Complete Genome Sequence of White spot syndrome virus from India.</title>
        <authorList>
            <person name="Vinaya Kumar K."/>
            <person name="Shekhar M.S."/>
            <person name="Otta S.K."/>
            <person name="Karthic K."/>
            <person name="Ashok Kumar J."/>
            <person name="Gopikrishna G."/>
            <person name="Vijayan K.K."/>
        </authorList>
    </citation>
    <scope>NUCLEOTIDE SEQUENCE</scope>
    <source>
        <strain evidence="1">IN_AP4RU</strain>
    </source>
</reference>
<sequence>MTDTGSVYDMNIICPGDYMSSVGEGEMVGVGWIILIRSPSL</sequence>